<dbReference type="GeneID" id="94582613"/>
<reference evidence="1 2" key="1">
    <citation type="journal article" date="2016" name="PLoS ONE">
        <title>Sequence Assembly of Yarrowia lipolytica Strain W29/CLIB89 Shows Transposable Element Diversity.</title>
        <authorList>
            <person name="Magnan C."/>
            <person name="Yu J."/>
            <person name="Chang I."/>
            <person name="Jahn E."/>
            <person name="Kanomata Y."/>
            <person name="Wu J."/>
            <person name="Zeller M."/>
            <person name="Oakes M."/>
            <person name="Baldi P."/>
            <person name="Sandmeyer S."/>
        </authorList>
    </citation>
    <scope>NUCLEOTIDE SEQUENCE [LARGE SCALE GENOMIC DNA]</scope>
    <source>
        <strain evidence="2">CLIB89(W29)</strain>
    </source>
</reference>
<proteinExistence type="predicted"/>
<sequence length="76" mass="9074">MEIQPIDQEISECKHLLPKSRTSHLHYLFQVSQYQLWRELTQQWAHPDSPLPVVRLISIGLVHTQHQALLYNDYRV</sequence>
<dbReference type="RefSeq" id="XP_068138053.1">
    <property type="nucleotide sequence ID" value="XM_068281952.1"/>
</dbReference>
<dbReference type="EMBL" id="CP017554">
    <property type="protein sequence ID" value="AOW01111.1"/>
    <property type="molecule type" value="Genomic_DNA"/>
</dbReference>
<accession>A0A1D8N652</accession>
<gene>
    <name evidence="1" type="ORF">YALI1_B03299g</name>
</gene>
<evidence type="ECO:0000313" key="1">
    <source>
        <dbReference type="EMBL" id="AOW01111.1"/>
    </source>
</evidence>
<dbReference type="VEuPathDB" id="FungiDB:YALI1_B03299g"/>
<name>A0A1D8N652_YARLL</name>
<dbReference type="Proteomes" id="UP000182444">
    <property type="component" value="Chromosome 1B"/>
</dbReference>
<organism evidence="1 2">
    <name type="scientific">Yarrowia lipolytica</name>
    <name type="common">Candida lipolytica</name>
    <dbReference type="NCBI Taxonomy" id="4952"/>
    <lineage>
        <taxon>Eukaryota</taxon>
        <taxon>Fungi</taxon>
        <taxon>Dikarya</taxon>
        <taxon>Ascomycota</taxon>
        <taxon>Saccharomycotina</taxon>
        <taxon>Dipodascomycetes</taxon>
        <taxon>Dipodascales</taxon>
        <taxon>Dipodascales incertae sedis</taxon>
        <taxon>Yarrowia</taxon>
    </lineage>
</organism>
<dbReference type="AlphaFoldDB" id="A0A1D8N652"/>
<protein>
    <submittedName>
        <fullName evidence="1">Uncharacterized protein</fullName>
    </submittedName>
</protein>
<evidence type="ECO:0000313" key="2">
    <source>
        <dbReference type="Proteomes" id="UP000182444"/>
    </source>
</evidence>